<feature type="compositionally biased region" description="Basic residues" evidence="1">
    <location>
        <begin position="103"/>
        <end position="113"/>
    </location>
</feature>
<dbReference type="RefSeq" id="WP_264787919.1">
    <property type="nucleotide sequence ID" value="NZ_AP026867.1"/>
</dbReference>
<feature type="region of interest" description="Disordered" evidence="1">
    <location>
        <begin position="56"/>
        <end position="117"/>
    </location>
</feature>
<evidence type="ECO:0000313" key="3">
    <source>
        <dbReference type="Proteomes" id="UP001060919"/>
    </source>
</evidence>
<keyword evidence="3" id="KW-1185">Reference proteome</keyword>
<evidence type="ECO:0000256" key="1">
    <source>
        <dbReference type="SAM" id="MobiDB-lite"/>
    </source>
</evidence>
<dbReference type="KEGG" id="aup:AsAng_0032790"/>
<dbReference type="EMBL" id="AP026867">
    <property type="protein sequence ID" value="BDS12556.1"/>
    <property type="molecule type" value="Genomic_DNA"/>
</dbReference>
<protein>
    <submittedName>
        <fullName evidence="2">Uncharacterized protein</fullName>
    </submittedName>
</protein>
<dbReference type="Proteomes" id="UP001060919">
    <property type="component" value="Chromosome"/>
</dbReference>
<accession>A0A915YGH1</accession>
<proteinExistence type="predicted"/>
<name>A0A915YGH1_9BACT</name>
<dbReference type="AlphaFoldDB" id="A0A915YGH1"/>
<organism evidence="2 3">
    <name type="scientific">Aureispira anguillae</name>
    <dbReference type="NCBI Taxonomy" id="2864201"/>
    <lineage>
        <taxon>Bacteria</taxon>
        <taxon>Pseudomonadati</taxon>
        <taxon>Bacteroidota</taxon>
        <taxon>Saprospiria</taxon>
        <taxon>Saprospirales</taxon>
        <taxon>Saprospiraceae</taxon>
        <taxon>Aureispira</taxon>
    </lineage>
</organism>
<sequence>MNPLFFIFGALIIAQFSFEHSSSEQQLKTTFFTPSVIQQDSTTPPKKNGVVKIKELGAPASQKTTKKKNNTKAKANNKSQKKVAHTASNPKKKESSTSSKNTTPKKKKNKPKKTLSLEEEIKILAKTNGSDAPDKVHPNSQENCNFAFDITDEFTGVQKRGLTARPFFSYTPDEYRKFIKEGDFIRCEGFLSQSSSGDMALNINLYVSSRDAKHKFGGIKPNSAMVLQPMNGKNFYLMTYQGAQPQVVDNMTYYQCSFAINKSDLKNLKKAEIDQVKISFQKGFQTYDVFYLDFMIDQFPCFE</sequence>
<gene>
    <name evidence="2" type="ORF">AsAng_0032790</name>
</gene>
<reference evidence="2" key="1">
    <citation type="submission" date="2022-09" db="EMBL/GenBank/DDBJ databases">
        <title>Aureispira anguillicida sp. nov., isolated from Leptocephalus of Japanese eel Anguilla japonica.</title>
        <authorList>
            <person name="Yuasa K."/>
            <person name="Mekata T."/>
            <person name="Ikunari K."/>
        </authorList>
    </citation>
    <scope>NUCLEOTIDE SEQUENCE</scope>
    <source>
        <strain evidence="2">EL160426</strain>
    </source>
</reference>
<evidence type="ECO:0000313" key="2">
    <source>
        <dbReference type="EMBL" id="BDS12556.1"/>
    </source>
</evidence>